<keyword evidence="2 6" id="KW-0813">Transport</keyword>
<dbReference type="PANTHER" id="PTHR30177">
    <property type="entry name" value="GLYCINE BETAINE/L-PROLINE TRANSPORT SYSTEM PERMEASE PROTEIN PROW"/>
    <property type="match status" value="1"/>
</dbReference>
<sequence length="389" mass="39640">MSARGTPPVHDRVLLTLACAGVAAIAFGGFVNHAANRLADGVALPLWRAPPGDQALIAGALVAMALASCLVREKTRAAVAIGSAFALFFGCLITAAHFADRLAEGAKPAARTSLGAAFWTLVALALLCALNAAQRGRLPFALRVAVGAGFAAGFAALAQAGVFAQLAIAREFAVHRAEFMAQLWRHAALVGASVAIALAVSIPLTALALRQAHWRGLLFSTLGVVQTIPSIALFGVLIAPLAALAARFPLLGAWGVGGTGAAPAIIALTLYSLGPLVRIFVTGFNEVSADVKDAARGIGFDRRRLFFAVEFPLALPALISGLRVVAIQAIGLAAVAALIGAGGLGVFVFQGIGQYALDLVLLGAIPIILMALAADLVFSAALSAARGKR</sequence>
<dbReference type="Gene3D" id="1.10.3720.10">
    <property type="entry name" value="MetI-like"/>
    <property type="match status" value="1"/>
</dbReference>
<dbReference type="CDD" id="cd06261">
    <property type="entry name" value="TM_PBP2"/>
    <property type="match status" value="1"/>
</dbReference>
<keyword evidence="9" id="KW-1185">Reference proteome</keyword>
<feature type="transmembrane region" description="Helical" evidence="6">
    <location>
        <begin position="12"/>
        <end position="35"/>
    </location>
</feature>
<evidence type="ECO:0000256" key="1">
    <source>
        <dbReference type="ARBA" id="ARBA00004651"/>
    </source>
</evidence>
<evidence type="ECO:0000256" key="6">
    <source>
        <dbReference type="RuleBase" id="RU363032"/>
    </source>
</evidence>
<feature type="transmembrane region" description="Helical" evidence="6">
    <location>
        <begin position="114"/>
        <end position="133"/>
    </location>
</feature>
<dbReference type="KEGG" id="msl:Msil_2138"/>
<feature type="transmembrane region" description="Helical" evidence="6">
    <location>
        <begin position="78"/>
        <end position="99"/>
    </location>
</feature>
<feature type="transmembrane region" description="Helical" evidence="6">
    <location>
        <begin position="55"/>
        <end position="71"/>
    </location>
</feature>
<feature type="transmembrane region" description="Helical" evidence="6">
    <location>
        <begin position="140"/>
        <end position="168"/>
    </location>
</feature>
<dbReference type="SUPFAM" id="SSF161098">
    <property type="entry name" value="MetI-like"/>
    <property type="match status" value="1"/>
</dbReference>
<dbReference type="InterPro" id="IPR000515">
    <property type="entry name" value="MetI-like"/>
</dbReference>
<dbReference type="GO" id="GO:0005886">
    <property type="term" value="C:plasma membrane"/>
    <property type="evidence" value="ECO:0007669"/>
    <property type="project" value="UniProtKB-SubCell"/>
</dbReference>
<feature type="domain" description="ABC transmembrane type-1" evidence="7">
    <location>
        <begin position="183"/>
        <end position="378"/>
    </location>
</feature>
<feature type="transmembrane region" description="Helical" evidence="6">
    <location>
        <begin position="188"/>
        <end position="209"/>
    </location>
</feature>
<accession>B8ERM5</accession>
<feature type="transmembrane region" description="Helical" evidence="6">
    <location>
        <begin position="332"/>
        <end position="352"/>
    </location>
</feature>
<evidence type="ECO:0000259" key="7">
    <source>
        <dbReference type="PROSITE" id="PS50928"/>
    </source>
</evidence>
<dbReference type="eggNOG" id="COG1174">
    <property type="taxonomic scope" value="Bacteria"/>
</dbReference>
<dbReference type="Proteomes" id="UP000002257">
    <property type="component" value="Chromosome"/>
</dbReference>
<dbReference type="InterPro" id="IPR051204">
    <property type="entry name" value="ABC_transp_perm/SBD"/>
</dbReference>
<evidence type="ECO:0000256" key="2">
    <source>
        <dbReference type="ARBA" id="ARBA00022448"/>
    </source>
</evidence>
<dbReference type="GO" id="GO:0031460">
    <property type="term" value="P:glycine betaine transport"/>
    <property type="evidence" value="ECO:0007669"/>
    <property type="project" value="TreeGrafter"/>
</dbReference>
<feature type="transmembrane region" description="Helical" evidence="6">
    <location>
        <begin position="305"/>
        <end position="326"/>
    </location>
</feature>
<gene>
    <name evidence="8" type="ordered locus">Msil_2138</name>
</gene>
<feature type="transmembrane region" description="Helical" evidence="6">
    <location>
        <begin position="359"/>
        <end position="382"/>
    </location>
</feature>
<name>B8ERM5_METSB</name>
<feature type="transmembrane region" description="Helical" evidence="6">
    <location>
        <begin position="216"/>
        <end position="245"/>
    </location>
</feature>
<evidence type="ECO:0000256" key="5">
    <source>
        <dbReference type="ARBA" id="ARBA00023136"/>
    </source>
</evidence>
<keyword evidence="5 6" id="KW-0472">Membrane</keyword>
<dbReference type="RefSeq" id="WP_012591147.1">
    <property type="nucleotide sequence ID" value="NC_011666.1"/>
</dbReference>
<dbReference type="STRING" id="395965.Msil_2138"/>
<evidence type="ECO:0000256" key="4">
    <source>
        <dbReference type="ARBA" id="ARBA00022989"/>
    </source>
</evidence>
<dbReference type="AlphaFoldDB" id="B8ERM5"/>
<dbReference type="PANTHER" id="PTHR30177:SF30">
    <property type="entry name" value="GLYCINE BETAINE UPTAKE SYSTEM PERMEASE PROTEIN YEHY"/>
    <property type="match status" value="1"/>
</dbReference>
<protein>
    <submittedName>
        <fullName evidence="8">Binding-protein-dependent transport systems inner membrane component</fullName>
    </submittedName>
</protein>
<dbReference type="GO" id="GO:0055085">
    <property type="term" value="P:transmembrane transport"/>
    <property type="evidence" value="ECO:0007669"/>
    <property type="project" value="InterPro"/>
</dbReference>
<reference evidence="8 9" key="1">
    <citation type="journal article" date="2010" name="J. Bacteriol.">
        <title>Complete genome sequence of the aerobic facultative methanotroph Methylocella silvestris BL2.</title>
        <authorList>
            <person name="Chen Y."/>
            <person name="Crombie A."/>
            <person name="Rahman M.T."/>
            <person name="Dedysh S.N."/>
            <person name="Liesack W."/>
            <person name="Stott M.B."/>
            <person name="Alam M."/>
            <person name="Theisen A.R."/>
            <person name="Murrell J.C."/>
            <person name="Dunfield P.F."/>
        </authorList>
    </citation>
    <scope>NUCLEOTIDE SEQUENCE [LARGE SCALE GENOMIC DNA]</scope>
    <source>
        <strain evidence="9">DSM 15510 / CIP 108128 / LMG 27833 / NCIMB 13906 / BL2</strain>
    </source>
</reference>
<dbReference type="EMBL" id="CP001280">
    <property type="protein sequence ID" value="ACK51077.1"/>
    <property type="molecule type" value="Genomic_DNA"/>
</dbReference>
<dbReference type="OrthoDB" id="9801163at2"/>
<dbReference type="Pfam" id="PF00528">
    <property type="entry name" value="BPD_transp_1"/>
    <property type="match status" value="1"/>
</dbReference>
<evidence type="ECO:0000313" key="9">
    <source>
        <dbReference type="Proteomes" id="UP000002257"/>
    </source>
</evidence>
<proteinExistence type="inferred from homology"/>
<feature type="transmembrane region" description="Helical" evidence="6">
    <location>
        <begin position="251"/>
        <end position="271"/>
    </location>
</feature>
<comment type="similarity">
    <text evidence="6">Belongs to the binding-protein-dependent transport system permease family.</text>
</comment>
<organism evidence="8 9">
    <name type="scientific">Methylocella silvestris (strain DSM 15510 / CIP 108128 / LMG 27833 / NCIMB 13906 / BL2)</name>
    <dbReference type="NCBI Taxonomy" id="395965"/>
    <lineage>
        <taxon>Bacteria</taxon>
        <taxon>Pseudomonadati</taxon>
        <taxon>Pseudomonadota</taxon>
        <taxon>Alphaproteobacteria</taxon>
        <taxon>Hyphomicrobiales</taxon>
        <taxon>Beijerinckiaceae</taxon>
        <taxon>Methylocella</taxon>
    </lineage>
</organism>
<dbReference type="HOGENOM" id="CLU_046113_3_0_5"/>
<comment type="subcellular location">
    <subcellularLocation>
        <location evidence="1 6">Cell membrane</location>
        <topology evidence="1 6">Multi-pass membrane protein</topology>
    </subcellularLocation>
</comment>
<dbReference type="PROSITE" id="PS50928">
    <property type="entry name" value="ABC_TM1"/>
    <property type="match status" value="1"/>
</dbReference>
<evidence type="ECO:0000256" key="3">
    <source>
        <dbReference type="ARBA" id="ARBA00022692"/>
    </source>
</evidence>
<keyword evidence="3 6" id="KW-0812">Transmembrane</keyword>
<evidence type="ECO:0000313" key="8">
    <source>
        <dbReference type="EMBL" id="ACK51077.1"/>
    </source>
</evidence>
<keyword evidence="4 6" id="KW-1133">Transmembrane helix</keyword>
<dbReference type="InterPro" id="IPR035906">
    <property type="entry name" value="MetI-like_sf"/>
</dbReference>